<dbReference type="Gene3D" id="1.25.40.10">
    <property type="entry name" value="Tetratricopeptide repeat domain"/>
    <property type="match status" value="3"/>
</dbReference>
<dbReference type="InterPro" id="IPR011990">
    <property type="entry name" value="TPR-like_helical_dom_sf"/>
</dbReference>
<dbReference type="Pfam" id="PF13424">
    <property type="entry name" value="TPR_12"/>
    <property type="match status" value="1"/>
</dbReference>
<organism evidence="3 4">
    <name type="scientific">Novosphingobium fuchskuhlense</name>
    <dbReference type="NCBI Taxonomy" id="1117702"/>
    <lineage>
        <taxon>Bacteria</taxon>
        <taxon>Pseudomonadati</taxon>
        <taxon>Pseudomonadota</taxon>
        <taxon>Alphaproteobacteria</taxon>
        <taxon>Sphingomonadales</taxon>
        <taxon>Sphingomonadaceae</taxon>
        <taxon>Novosphingobium</taxon>
    </lineage>
</organism>
<keyword evidence="1" id="KW-0732">Signal</keyword>
<reference evidence="3 4" key="1">
    <citation type="submission" date="2015-10" db="EMBL/GenBank/DDBJ databases">
        <title>Draft genome sequence of Novosphingobium fuchskuhlense DSM 25065 isolated from a surface water sample of the southwest basin of Lake Grosse Fuchskuhle.</title>
        <authorList>
            <person name="Ruckert C."/>
            <person name="Winkler A."/>
            <person name="Glaeser J."/>
            <person name="Grossart H.-P."/>
            <person name="Kalinowski J."/>
            <person name="Glaeser S."/>
        </authorList>
    </citation>
    <scope>NUCLEOTIDE SEQUENCE [LARGE SCALE GENOMIC DNA]</scope>
    <source>
        <strain evidence="3 4">FNE08-7</strain>
    </source>
</reference>
<sequence>MGRSRQHIGRSAILALLLGTAVPVLAQGAPAGVSLHDRIARADNGDMPFANPKEELAAMEAMRAEVAKGMKIDARDLLVLDKLRAVATAHTGDFPGATAMMNDVVARTRAQRLDQDPMMVSFLENLGTMESLHGDPSKGLTVLQAALDLVGRQAEPDLDELAAIEGNIGYSYLRLGRVVEAMRHLRKAVDGRSPGGNTRVAYLGSMNTLVSSLARLGDYDEALRYAELGLQRAAEWLPPNHVGFAYFHMNTATTYADSGRLAEAEASYRRALTVLDAHPGINVMLAGVAVGKLADIAVRQGRLEEAEALARRSLEAVKDNRTSERGALGTGWVRLGRILLARGDDSGAVAAVDSAKAAYVERGDTANDVWQAHELLARTRLLQGDPAAALAASGEALGLLAGILPLDAPERIDAEALHALILARLGRNTEAWERAQPLLVRMSAALADPRTSRRARLAIAPFYRSALSRLADVAAASGHPAEAFRTAQLASFTEISASSLALAARAASRDPATGADVRAVQDLQERIDHLGRERSFAQGKSAEQTARIDADLKTAQADLDTRLAALRRAFPDYDALTLPAPLDPAAAQAGLRADQALLLPVQSDDRLTSLVLTPAGLTVSSAQLAQRDANRAVQRLRAHLDGGAGATTPFDAGAAWQLGGAIFTKPALAALARSREIDIVGSGPLMTLPPGLLLLTAPQPRTGTPDLATLSYALRRFAFAVRPTVAKASPPTAGAAVAFLGVGAPVLGPSNEVLRGAGSSAGLLRGSVADAATLRALPSLPRAGDELTAMARALPTNGSVLLTGPAASEAAVRAQPLARFGLLAFATHGLISGELRGLDEPALVLTPPTAEPRSSDDDGLLTASEIAGLKLDAQWVILSACNTGAGTENGAGGYSGLARGFMQAGARSLLVSLWPVRDDVAARLTVEAVRGAVRGLSKAEALRRSELRLIADRKVPGGADPAIWAPFSLVVQ</sequence>
<dbReference type="STRING" id="1117702.AQZ52_13990"/>
<dbReference type="Proteomes" id="UP000058012">
    <property type="component" value="Unassembled WGS sequence"/>
</dbReference>
<evidence type="ECO:0000313" key="4">
    <source>
        <dbReference type="Proteomes" id="UP000058012"/>
    </source>
</evidence>
<proteinExistence type="predicted"/>
<dbReference type="Pfam" id="PF12770">
    <property type="entry name" value="CHAT"/>
    <property type="match status" value="1"/>
</dbReference>
<dbReference type="RefSeq" id="WP_067911930.1">
    <property type="nucleotide sequence ID" value="NZ_KQ954245.1"/>
</dbReference>
<dbReference type="PANTHER" id="PTHR10098">
    <property type="entry name" value="RAPSYN-RELATED"/>
    <property type="match status" value="1"/>
</dbReference>
<dbReference type="OrthoDB" id="9787760at2"/>
<evidence type="ECO:0000259" key="2">
    <source>
        <dbReference type="Pfam" id="PF12770"/>
    </source>
</evidence>
<dbReference type="SMART" id="SM00028">
    <property type="entry name" value="TPR"/>
    <property type="match status" value="5"/>
</dbReference>
<dbReference type="SUPFAM" id="SSF48452">
    <property type="entry name" value="TPR-like"/>
    <property type="match status" value="3"/>
</dbReference>
<feature type="chain" id="PRO_5007156949" description="CHAT domain-containing protein" evidence="1">
    <location>
        <begin position="27"/>
        <end position="972"/>
    </location>
</feature>
<evidence type="ECO:0000313" key="3">
    <source>
        <dbReference type="EMBL" id="KUR70921.1"/>
    </source>
</evidence>
<accession>A0A117UU58</accession>
<gene>
    <name evidence="3" type="ORF">AQZ52_13990</name>
</gene>
<feature type="signal peptide" evidence="1">
    <location>
        <begin position="1"/>
        <end position="26"/>
    </location>
</feature>
<keyword evidence="4" id="KW-1185">Reference proteome</keyword>
<dbReference type="GO" id="GO:0042802">
    <property type="term" value="F:identical protein binding"/>
    <property type="evidence" value="ECO:0007669"/>
    <property type="project" value="InterPro"/>
</dbReference>
<dbReference type="EMBL" id="LLZS01000008">
    <property type="protein sequence ID" value="KUR70921.1"/>
    <property type="molecule type" value="Genomic_DNA"/>
</dbReference>
<evidence type="ECO:0000256" key="1">
    <source>
        <dbReference type="SAM" id="SignalP"/>
    </source>
</evidence>
<comment type="caution">
    <text evidence="3">The sequence shown here is derived from an EMBL/GenBank/DDBJ whole genome shotgun (WGS) entry which is preliminary data.</text>
</comment>
<protein>
    <recommendedName>
        <fullName evidence="2">CHAT domain-containing protein</fullName>
    </recommendedName>
</protein>
<dbReference type="AlphaFoldDB" id="A0A117UU58"/>
<dbReference type="Pfam" id="PF07721">
    <property type="entry name" value="TPR_4"/>
    <property type="match status" value="1"/>
</dbReference>
<dbReference type="PANTHER" id="PTHR10098:SF108">
    <property type="entry name" value="TETRATRICOPEPTIDE REPEAT PROTEIN 28"/>
    <property type="match status" value="1"/>
</dbReference>
<dbReference type="InterPro" id="IPR011717">
    <property type="entry name" value="TPR-4"/>
</dbReference>
<name>A0A117UU58_9SPHN</name>
<dbReference type="InterPro" id="IPR024983">
    <property type="entry name" value="CHAT_dom"/>
</dbReference>
<feature type="domain" description="CHAT" evidence="2">
    <location>
        <begin position="663"/>
        <end position="970"/>
    </location>
</feature>
<dbReference type="InterPro" id="IPR019734">
    <property type="entry name" value="TPR_rpt"/>
</dbReference>